<dbReference type="AlphaFoldDB" id="A0A2W4W1N5"/>
<dbReference type="Proteomes" id="UP000249467">
    <property type="component" value="Unassembled WGS sequence"/>
</dbReference>
<sequence>MLNTYFHISNKISYHYANQTGKIQIVRLQIGINECIERAVFPENYFDFDAPPNSWLEIHSYETATAVLCDRIPCQQLIIDA</sequence>
<dbReference type="EMBL" id="QBML01000023">
    <property type="protein sequence ID" value="PZO38466.1"/>
    <property type="molecule type" value="Genomic_DNA"/>
</dbReference>
<reference evidence="1 2" key="2">
    <citation type="submission" date="2018-06" db="EMBL/GenBank/DDBJ databases">
        <title>Metagenomic assembly of (sub)arctic Cyanobacteria and their associated microbiome from non-axenic cultures.</title>
        <authorList>
            <person name="Baurain D."/>
        </authorList>
    </citation>
    <scope>NUCLEOTIDE SEQUENCE [LARGE SCALE GENOMIC DNA]</scope>
    <source>
        <strain evidence="1">ULC066bin1</strain>
    </source>
</reference>
<dbReference type="Pfam" id="PF08865">
    <property type="entry name" value="DUF1830"/>
    <property type="match status" value="1"/>
</dbReference>
<evidence type="ECO:0000313" key="2">
    <source>
        <dbReference type="Proteomes" id="UP000249467"/>
    </source>
</evidence>
<name>A0A2W4W1N5_9CYAN</name>
<organism evidence="1 2">
    <name type="scientific">Pseudanabaena frigida</name>
    <dbReference type="NCBI Taxonomy" id="945775"/>
    <lineage>
        <taxon>Bacteria</taxon>
        <taxon>Bacillati</taxon>
        <taxon>Cyanobacteriota</taxon>
        <taxon>Cyanophyceae</taxon>
        <taxon>Pseudanabaenales</taxon>
        <taxon>Pseudanabaenaceae</taxon>
        <taxon>Pseudanabaena</taxon>
    </lineage>
</organism>
<reference evidence="1 2" key="1">
    <citation type="submission" date="2018-04" db="EMBL/GenBank/DDBJ databases">
        <authorList>
            <person name="Go L.Y."/>
            <person name="Mitchell J.A."/>
        </authorList>
    </citation>
    <scope>NUCLEOTIDE SEQUENCE [LARGE SCALE GENOMIC DNA]</scope>
    <source>
        <strain evidence="1">ULC066bin1</strain>
    </source>
</reference>
<evidence type="ECO:0000313" key="1">
    <source>
        <dbReference type="EMBL" id="PZO38466.1"/>
    </source>
</evidence>
<proteinExistence type="predicted"/>
<gene>
    <name evidence="1" type="ORF">DCF19_16205</name>
</gene>
<comment type="caution">
    <text evidence="1">The sequence shown here is derived from an EMBL/GenBank/DDBJ whole genome shotgun (WGS) entry which is preliminary data.</text>
</comment>
<dbReference type="InterPro" id="IPR014964">
    <property type="entry name" value="DUF1830"/>
</dbReference>
<protein>
    <recommendedName>
        <fullName evidence="3">DUF1830 domain-containing protein</fullName>
    </recommendedName>
</protein>
<evidence type="ECO:0008006" key="3">
    <source>
        <dbReference type="Google" id="ProtNLM"/>
    </source>
</evidence>
<accession>A0A2W4W1N5</accession>